<evidence type="ECO:0000313" key="3">
    <source>
        <dbReference type="Proteomes" id="UP000322214"/>
    </source>
</evidence>
<protein>
    <recommendedName>
        <fullName evidence="4">Virus attachment protein p12 family protein</fullName>
    </recommendedName>
</protein>
<keyword evidence="1" id="KW-1133">Transmembrane helix</keyword>
<keyword evidence="3" id="KW-1185">Reference proteome</keyword>
<gene>
    <name evidence="2" type="ORF">MFFC18_50280</name>
</gene>
<dbReference type="KEGG" id="mff:MFFC18_50280"/>
<dbReference type="STRING" id="980251.GCA_001642875_01406"/>
<reference evidence="2 3" key="1">
    <citation type="submission" date="2019-08" db="EMBL/GenBank/DDBJ databases">
        <title>Deep-cultivation of Planctomycetes and their phenomic and genomic characterization uncovers novel biology.</title>
        <authorList>
            <person name="Wiegand S."/>
            <person name="Jogler M."/>
            <person name="Boedeker C."/>
            <person name="Pinto D."/>
            <person name="Vollmers J."/>
            <person name="Rivas-Marin E."/>
            <person name="Kohn T."/>
            <person name="Peeters S.H."/>
            <person name="Heuer A."/>
            <person name="Rast P."/>
            <person name="Oberbeckmann S."/>
            <person name="Bunk B."/>
            <person name="Jeske O."/>
            <person name="Meyerdierks A."/>
            <person name="Storesund J.E."/>
            <person name="Kallscheuer N."/>
            <person name="Luecker S."/>
            <person name="Lage O.M."/>
            <person name="Pohl T."/>
            <person name="Merkel B.J."/>
            <person name="Hornburger P."/>
            <person name="Mueller R.-W."/>
            <person name="Bruemmer F."/>
            <person name="Labrenz M."/>
            <person name="Spormann A.M."/>
            <person name="Op den Camp H."/>
            <person name="Overmann J."/>
            <person name="Amann R."/>
            <person name="Jetten M.S.M."/>
            <person name="Mascher T."/>
            <person name="Medema M.H."/>
            <person name="Devos D.P."/>
            <person name="Kaster A.-K."/>
            <person name="Ovreas L."/>
            <person name="Rohde M."/>
            <person name="Galperin M.Y."/>
            <person name="Jogler C."/>
        </authorList>
    </citation>
    <scope>NUCLEOTIDE SEQUENCE [LARGE SCALE GENOMIC DNA]</scope>
    <source>
        <strain evidence="2 3">FC18</strain>
    </source>
</reference>
<organism evidence="2 3">
    <name type="scientific">Mariniblastus fucicola</name>
    <dbReference type="NCBI Taxonomy" id="980251"/>
    <lineage>
        <taxon>Bacteria</taxon>
        <taxon>Pseudomonadati</taxon>
        <taxon>Planctomycetota</taxon>
        <taxon>Planctomycetia</taxon>
        <taxon>Pirellulales</taxon>
        <taxon>Pirellulaceae</taxon>
        <taxon>Mariniblastus</taxon>
    </lineage>
</organism>
<evidence type="ECO:0000313" key="2">
    <source>
        <dbReference type="EMBL" id="QEG25105.1"/>
    </source>
</evidence>
<name>A0A5B9PIK3_9BACT</name>
<dbReference type="RefSeq" id="WP_075084206.1">
    <property type="nucleotide sequence ID" value="NZ_CP042912.1"/>
</dbReference>
<dbReference type="EMBL" id="CP042912">
    <property type="protein sequence ID" value="QEG25105.1"/>
    <property type="molecule type" value="Genomic_DNA"/>
</dbReference>
<keyword evidence="1" id="KW-0472">Membrane</keyword>
<accession>A0A5B9PIK3</accession>
<feature type="transmembrane region" description="Helical" evidence="1">
    <location>
        <begin position="6"/>
        <end position="24"/>
    </location>
</feature>
<keyword evidence="1" id="KW-0812">Transmembrane</keyword>
<dbReference type="Proteomes" id="UP000322214">
    <property type="component" value="Chromosome"/>
</dbReference>
<evidence type="ECO:0000256" key="1">
    <source>
        <dbReference type="SAM" id="Phobius"/>
    </source>
</evidence>
<proteinExistence type="predicted"/>
<evidence type="ECO:0008006" key="4">
    <source>
        <dbReference type="Google" id="ProtNLM"/>
    </source>
</evidence>
<sequence>MDWQTIVALIAVAGALMFVLSRLYRITTRPDSGCGGSTCSSCPASHPEYSVKQVPLVQIGDE</sequence>
<dbReference type="AlphaFoldDB" id="A0A5B9PIK3"/>